<evidence type="ECO:0000259" key="5">
    <source>
        <dbReference type="PROSITE" id="PS51891"/>
    </source>
</evidence>
<dbReference type="Proteomes" id="UP000291301">
    <property type="component" value="Unassembled WGS sequence"/>
</dbReference>
<comment type="caution">
    <text evidence="6">The sequence shown here is derived from an EMBL/GenBank/DDBJ whole genome shotgun (WGS) entry which is preliminary data.</text>
</comment>
<dbReference type="AlphaFoldDB" id="A0A4V2MNQ3"/>
<comment type="similarity">
    <text evidence="1">Belongs to the Gfa family.</text>
</comment>
<dbReference type="InterPro" id="IPR011057">
    <property type="entry name" value="Mss4-like_sf"/>
</dbReference>
<sequence length="141" mass="15796">MGEKLELSGRCLCGAVSFDATASRPRVSVCHCDMCRRWSAGPFMSLNCEAVTFENQDNIGRIRSSDWAERGFCTKCGSNLFYHLVDSGDHQMAAGLFDDQSKLRMSLQVFTDRKPDFYDFANETRKMTAAEVIALYAPALE</sequence>
<evidence type="ECO:0000256" key="4">
    <source>
        <dbReference type="ARBA" id="ARBA00023239"/>
    </source>
</evidence>
<name>A0A4V2MNQ3_9HYPH</name>
<accession>A0A4V2MNQ3</accession>
<keyword evidence="4" id="KW-0456">Lyase</keyword>
<gene>
    <name evidence="6" type="ORF">E0D97_08205</name>
</gene>
<dbReference type="InterPro" id="IPR006913">
    <property type="entry name" value="CENP-V/GFA"/>
</dbReference>
<dbReference type="EMBL" id="SJST01000003">
    <property type="protein sequence ID" value="TCD14067.1"/>
    <property type="molecule type" value="Genomic_DNA"/>
</dbReference>
<dbReference type="PROSITE" id="PS51891">
    <property type="entry name" value="CENP_V_GFA"/>
    <property type="match status" value="1"/>
</dbReference>
<feature type="domain" description="CENP-V/GFA" evidence="5">
    <location>
        <begin position="7"/>
        <end position="119"/>
    </location>
</feature>
<reference evidence="6 7" key="1">
    <citation type="journal article" date="2015" name="Antonie Van Leeuwenhoek">
        <title>Oricola cellulosilytica gen. nov., sp. nov., a cellulose-degrading bacterium of the family Phyllobacteriaceae isolated from surface seashore water, and emended descriptions of Mesorhizobium loti and Phyllobacterium myrsinacearum.</title>
        <authorList>
            <person name="Hameed A."/>
            <person name="Shahina M."/>
            <person name="Lai W.A."/>
            <person name="Lin S.Y."/>
            <person name="Young L.S."/>
            <person name="Liu Y.C."/>
            <person name="Hsu Y.H."/>
            <person name="Young C.C."/>
        </authorList>
    </citation>
    <scope>NUCLEOTIDE SEQUENCE [LARGE SCALE GENOMIC DNA]</scope>
    <source>
        <strain evidence="6 7">KCTC 52183</strain>
    </source>
</reference>
<evidence type="ECO:0000256" key="3">
    <source>
        <dbReference type="ARBA" id="ARBA00022833"/>
    </source>
</evidence>
<dbReference type="GO" id="GO:0016846">
    <property type="term" value="F:carbon-sulfur lyase activity"/>
    <property type="evidence" value="ECO:0007669"/>
    <property type="project" value="InterPro"/>
</dbReference>
<keyword evidence="7" id="KW-1185">Reference proteome</keyword>
<dbReference type="PANTHER" id="PTHR33337">
    <property type="entry name" value="GFA DOMAIN-CONTAINING PROTEIN"/>
    <property type="match status" value="1"/>
</dbReference>
<evidence type="ECO:0000313" key="7">
    <source>
        <dbReference type="Proteomes" id="UP000291301"/>
    </source>
</evidence>
<dbReference type="Pfam" id="PF04828">
    <property type="entry name" value="GFA"/>
    <property type="match status" value="1"/>
</dbReference>
<dbReference type="GO" id="GO:0046872">
    <property type="term" value="F:metal ion binding"/>
    <property type="evidence" value="ECO:0007669"/>
    <property type="project" value="UniProtKB-KW"/>
</dbReference>
<evidence type="ECO:0000256" key="2">
    <source>
        <dbReference type="ARBA" id="ARBA00022723"/>
    </source>
</evidence>
<dbReference type="RefSeq" id="WP_131567728.1">
    <property type="nucleotide sequence ID" value="NZ_JAINFK010000002.1"/>
</dbReference>
<protein>
    <submittedName>
        <fullName evidence="6">GFA family protein</fullName>
    </submittedName>
</protein>
<evidence type="ECO:0000313" key="6">
    <source>
        <dbReference type="EMBL" id="TCD14067.1"/>
    </source>
</evidence>
<dbReference type="OrthoDB" id="9807246at2"/>
<dbReference type="Gene3D" id="3.90.1590.10">
    <property type="entry name" value="glutathione-dependent formaldehyde- activating enzyme (gfa)"/>
    <property type="match status" value="1"/>
</dbReference>
<dbReference type="SUPFAM" id="SSF51316">
    <property type="entry name" value="Mss4-like"/>
    <property type="match status" value="1"/>
</dbReference>
<dbReference type="PANTHER" id="PTHR33337:SF40">
    <property type="entry name" value="CENP-V_GFA DOMAIN-CONTAINING PROTEIN-RELATED"/>
    <property type="match status" value="1"/>
</dbReference>
<proteinExistence type="inferred from homology"/>
<organism evidence="6 7">
    <name type="scientific">Oricola cellulosilytica</name>
    <dbReference type="NCBI Taxonomy" id="1429082"/>
    <lineage>
        <taxon>Bacteria</taxon>
        <taxon>Pseudomonadati</taxon>
        <taxon>Pseudomonadota</taxon>
        <taxon>Alphaproteobacteria</taxon>
        <taxon>Hyphomicrobiales</taxon>
        <taxon>Ahrensiaceae</taxon>
        <taxon>Oricola</taxon>
    </lineage>
</organism>
<evidence type="ECO:0000256" key="1">
    <source>
        <dbReference type="ARBA" id="ARBA00005495"/>
    </source>
</evidence>
<keyword evidence="2" id="KW-0479">Metal-binding</keyword>
<keyword evidence="3" id="KW-0862">Zinc</keyword>